<reference evidence="3" key="1">
    <citation type="submission" date="2016-05" db="EMBL/GenBank/DDBJ databases">
        <title>Comparative genomics of biotechnologically important yeasts.</title>
        <authorList>
            <consortium name="DOE Joint Genome Institute"/>
            <person name="Riley R."/>
            <person name="Haridas S."/>
            <person name="Wolfe K.H."/>
            <person name="Lopes M.R."/>
            <person name="Hittinger C.T."/>
            <person name="Goker M."/>
            <person name="Salamov A."/>
            <person name="Wisecaver J."/>
            <person name="Long T.M."/>
            <person name="Aerts A.L."/>
            <person name="Barry K."/>
            <person name="Choi C."/>
            <person name="Clum A."/>
            <person name="Coughlan A.Y."/>
            <person name="Deshpande S."/>
            <person name="Douglass A.P."/>
            <person name="Hanson S.J."/>
            <person name="Klenk H.-P."/>
            <person name="Labutti K."/>
            <person name="Lapidus A."/>
            <person name="Lindquist E."/>
            <person name="Lipzen A."/>
            <person name="Meier-Kolthoff J.P."/>
            <person name="Ohm R.A."/>
            <person name="Otillar R.P."/>
            <person name="Pangilinan J."/>
            <person name="Peng Y."/>
            <person name="Rokas A."/>
            <person name="Rosa C.A."/>
            <person name="Scheuner C."/>
            <person name="Sibirny A.A."/>
            <person name="Slot J.C."/>
            <person name="Stielow J.B."/>
            <person name="Sun H."/>
            <person name="Kurtzman C.P."/>
            <person name="Blackwell M."/>
            <person name="Grigoriev I.V."/>
            <person name="Jeffries T.W."/>
        </authorList>
    </citation>
    <scope>NUCLEOTIDE SEQUENCE [LARGE SCALE GENOMIC DNA]</scope>
    <source>
        <strain evidence="3">NRRL Y-2460</strain>
    </source>
</reference>
<dbReference type="STRING" id="669874.A0A1E4TX17"/>
<feature type="region of interest" description="Disordered" evidence="1">
    <location>
        <begin position="105"/>
        <end position="160"/>
    </location>
</feature>
<feature type="compositionally biased region" description="Acidic residues" evidence="1">
    <location>
        <begin position="122"/>
        <end position="135"/>
    </location>
</feature>
<dbReference type="OrthoDB" id="272778at2759"/>
<sequence length="160" mass="17973">MLNISFFNDFVPSNYRFAIKLTNTQLVLNDKFFILVTCILFLLNEGLNSLVPGVIGWLLGKLIMKETLLGKNWMLLLLKNYLINREFSTKKIISTSFSGRTANNNNNIVDLEDQNAPGGYDNDNDNYDDDDDDEAGNINNDTGVADTPVRPLGSQLLDTF</sequence>
<dbReference type="EMBL" id="KV454013">
    <property type="protein sequence ID" value="ODV96279.1"/>
    <property type="molecule type" value="Genomic_DNA"/>
</dbReference>
<gene>
    <name evidence="2" type="ORF">PACTADRAFT_49652</name>
</gene>
<dbReference type="Proteomes" id="UP000094236">
    <property type="component" value="Unassembled WGS sequence"/>
</dbReference>
<accession>A0A1E4TX17</accession>
<evidence type="ECO:0000313" key="3">
    <source>
        <dbReference type="Proteomes" id="UP000094236"/>
    </source>
</evidence>
<evidence type="ECO:0000256" key="1">
    <source>
        <dbReference type="SAM" id="MobiDB-lite"/>
    </source>
</evidence>
<protein>
    <submittedName>
        <fullName evidence="2">Uncharacterized protein</fullName>
    </submittedName>
</protein>
<proteinExistence type="predicted"/>
<organism evidence="2 3">
    <name type="scientific">Pachysolen tannophilus NRRL Y-2460</name>
    <dbReference type="NCBI Taxonomy" id="669874"/>
    <lineage>
        <taxon>Eukaryota</taxon>
        <taxon>Fungi</taxon>
        <taxon>Dikarya</taxon>
        <taxon>Ascomycota</taxon>
        <taxon>Saccharomycotina</taxon>
        <taxon>Pichiomycetes</taxon>
        <taxon>Pachysolenaceae</taxon>
        <taxon>Pachysolen</taxon>
    </lineage>
</organism>
<name>A0A1E4TX17_PACTA</name>
<feature type="non-terminal residue" evidence="2">
    <location>
        <position position="160"/>
    </location>
</feature>
<dbReference type="AlphaFoldDB" id="A0A1E4TX17"/>
<keyword evidence="3" id="KW-1185">Reference proteome</keyword>
<evidence type="ECO:0000313" key="2">
    <source>
        <dbReference type="EMBL" id="ODV96279.1"/>
    </source>
</evidence>